<comment type="caution">
    <text evidence="2">The sequence shown here is derived from an EMBL/GenBank/DDBJ whole genome shotgun (WGS) entry which is preliminary data.</text>
</comment>
<feature type="transmembrane region" description="Helical" evidence="1">
    <location>
        <begin position="20"/>
        <end position="47"/>
    </location>
</feature>
<accession>A0A7J3VSB1</accession>
<protein>
    <recommendedName>
        <fullName evidence="3">Type IV pilin</fullName>
    </recommendedName>
</protein>
<dbReference type="EMBL" id="DRXH01000064">
    <property type="protein sequence ID" value="HHM44028.1"/>
    <property type="molecule type" value="Genomic_DNA"/>
</dbReference>
<sequence length="158" mass="16278">MNNRTNRKTLADRRGLSGPVIAIIILVVGVALALVAAAMTGGFLFGWGSASKVTIEKADVLVNPGSPGGIGFITVDIRNSGGSSLQTCTIDIFDQTGATVAVTWTSTPTFPLNPGGTASYSADNVANLVSGQLYTVSIRCTDPAGREVVDKKTVLAHI</sequence>
<gene>
    <name evidence="2" type="ORF">ENM31_01845</name>
</gene>
<organism evidence="2">
    <name type="scientific">Caldiarchaeum subterraneum</name>
    <dbReference type="NCBI Taxonomy" id="311458"/>
    <lineage>
        <taxon>Archaea</taxon>
        <taxon>Nitrososphaerota</taxon>
        <taxon>Candidatus Caldarchaeales</taxon>
        <taxon>Candidatus Caldarchaeaceae</taxon>
        <taxon>Candidatus Caldarchaeum</taxon>
    </lineage>
</organism>
<evidence type="ECO:0000256" key="1">
    <source>
        <dbReference type="SAM" id="Phobius"/>
    </source>
</evidence>
<name>A0A7J3VSB1_CALS0</name>
<evidence type="ECO:0008006" key="3">
    <source>
        <dbReference type="Google" id="ProtNLM"/>
    </source>
</evidence>
<evidence type="ECO:0000313" key="2">
    <source>
        <dbReference type="EMBL" id="HHM44028.1"/>
    </source>
</evidence>
<keyword evidence="1" id="KW-0472">Membrane</keyword>
<proteinExistence type="predicted"/>
<keyword evidence="1" id="KW-1133">Transmembrane helix</keyword>
<dbReference type="AlphaFoldDB" id="A0A7J3VSB1"/>
<keyword evidence="1" id="KW-0812">Transmembrane</keyword>
<reference evidence="2" key="1">
    <citation type="journal article" date="2020" name="mSystems">
        <title>Genome- and Community-Level Interaction Insights into Carbon Utilization and Element Cycling Functions of Hydrothermarchaeota in Hydrothermal Sediment.</title>
        <authorList>
            <person name="Zhou Z."/>
            <person name="Liu Y."/>
            <person name="Xu W."/>
            <person name="Pan J."/>
            <person name="Luo Z.H."/>
            <person name="Li M."/>
        </authorList>
    </citation>
    <scope>NUCLEOTIDE SEQUENCE [LARGE SCALE GENOMIC DNA]</scope>
    <source>
        <strain evidence="2">SpSt-1074</strain>
    </source>
</reference>